<dbReference type="AlphaFoldDB" id="A0A6J6EPC6"/>
<protein>
    <submittedName>
        <fullName evidence="3">Unannotated protein</fullName>
    </submittedName>
</protein>
<sequence>MHAALAAAATLVSLAFALSTGERWLRGRKRHEAAWTLSLIMFALGSISLWWGAGVGWGEWSFKSFYLFGAILNVPFLALGTVELLAGPKHGRRWMAIISLLGAFCAGIVVAAPLTGAIASDVLPQGKEVFGAGPRIAAAIGSGVAAVVIIAGAVWSAWRLFRGWRAGANTGATRTGAPSLRRLAIANLFIATGTLILSAGGLLNSVVNEMDGFAISLVAGISVIFVGFLMTSSQSSAQLRAVPEPEEWRAPTADVA</sequence>
<gene>
    <name evidence="2" type="ORF">UFOPK1495_01777</name>
    <name evidence="3" type="ORF">UFOPK1711_00841</name>
    <name evidence="4" type="ORF">UFOPK2143_00610</name>
    <name evidence="5" type="ORF">UFOPK2350_00785</name>
</gene>
<feature type="transmembrane region" description="Helical" evidence="1">
    <location>
        <begin position="94"/>
        <end position="116"/>
    </location>
</feature>
<dbReference type="EMBL" id="CAEZVV010000023">
    <property type="protein sequence ID" value="CAB4640547.1"/>
    <property type="molecule type" value="Genomic_DNA"/>
</dbReference>
<evidence type="ECO:0000256" key="1">
    <source>
        <dbReference type="SAM" id="Phobius"/>
    </source>
</evidence>
<feature type="transmembrane region" description="Helical" evidence="1">
    <location>
        <begin position="136"/>
        <end position="158"/>
    </location>
</feature>
<evidence type="ECO:0000313" key="4">
    <source>
        <dbReference type="EMBL" id="CAB4640547.1"/>
    </source>
</evidence>
<keyword evidence="1" id="KW-0472">Membrane</keyword>
<organism evidence="3">
    <name type="scientific">freshwater metagenome</name>
    <dbReference type="NCBI Taxonomy" id="449393"/>
    <lineage>
        <taxon>unclassified sequences</taxon>
        <taxon>metagenomes</taxon>
        <taxon>ecological metagenomes</taxon>
    </lineage>
</organism>
<feature type="transmembrane region" description="Helical" evidence="1">
    <location>
        <begin position="6"/>
        <end position="25"/>
    </location>
</feature>
<reference evidence="3" key="1">
    <citation type="submission" date="2020-05" db="EMBL/GenBank/DDBJ databases">
        <authorList>
            <person name="Chiriac C."/>
            <person name="Salcher M."/>
            <person name="Ghai R."/>
            <person name="Kavagutti S V."/>
        </authorList>
    </citation>
    <scope>NUCLEOTIDE SEQUENCE</scope>
</reference>
<evidence type="ECO:0000313" key="2">
    <source>
        <dbReference type="EMBL" id="CAB4565838.1"/>
    </source>
</evidence>
<proteinExistence type="predicted"/>
<keyword evidence="1" id="KW-1133">Transmembrane helix</keyword>
<feature type="transmembrane region" description="Helical" evidence="1">
    <location>
        <begin position="213"/>
        <end position="231"/>
    </location>
</feature>
<evidence type="ECO:0000313" key="3">
    <source>
        <dbReference type="EMBL" id="CAB4576413.1"/>
    </source>
</evidence>
<feature type="transmembrane region" description="Helical" evidence="1">
    <location>
        <begin position="184"/>
        <end position="207"/>
    </location>
</feature>
<name>A0A6J6EPC6_9ZZZZ</name>
<feature type="transmembrane region" description="Helical" evidence="1">
    <location>
        <begin position="34"/>
        <end position="53"/>
    </location>
</feature>
<dbReference type="EMBL" id="CAEZXE010000056">
    <property type="protein sequence ID" value="CAB4677812.1"/>
    <property type="molecule type" value="Genomic_DNA"/>
</dbReference>
<accession>A0A6J6EPC6</accession>
<keyword evidence="1" id="KW-0812">Transmembrane</keyword>
<dbReference type="EMBL" id="CAEZSU010000259">
    <property type="protein sequence ID" value="CAB4565838.1"/>
    <property type="molecule type" value="Genomic_DNA"/>
</dbReference>
<feature type="transmembrane region" description="Helical" evidence="1">
    <location>
        <begin position="65"/>
        <end position="87"/>
    </location>
</feature>
<dbReference type="EMBL" id="CAEZTR010000040">
    <property type="protein sequence ID" value="CAB4576413.1"/>
    <property type="molecule type" value="Genomic_DNA"/>
</dbReference>
<evidence type="ECO:0000313" key="5">
    <source>
        <dbReference type="EMBL" id="CAB4677812.1"/>
    </source>
</evidence>